<evidence type="ECO:0000313" key="2">
    <source>
        <dbReference type="Proteomes" id="UP000286415"/>
    </source>
</evidence>
<organism evidence="1 2">
    <name type="scientific">Clonorchis sinensis</name>
    <name type="common">Chinese liver fluke</name>
    <dbReference type="NCBI Taxonomy" id="79923"/>
    <lineage>
        <taxon>Eukaryota</taxon>
        <taxon>Metazoa</taxon>
        <taxon>Spiralia</taxon>
        <taxon>Lophotrochozoa</taxon>
        <taxon>Platyhelminthes</taxon>
        <taxon>Trematoda</taxon>
        <taxon>Digenea</taxon>
        <taxon>Opisthorchiida</taxon>
        <taxon>Opisthorchiata</taxon>
        <taxon>Opisthorchiidae</taxon>
        <taxon>Clonorchis</taxon>
    </lineage>
</organism>
<dbReference type="InParanoid" id="A0A3R7DLC7"/>
<reference evidence="1 2" key="2">
    <citation type="journal article" date="2021" name="Genomics">
        <title>High-quality reference genome for Clonorchis sinensis.</title>
        <authorList>
            <person name="Young N.D."/>
            <person name="Stroehlein A.J."/>
            <person name="Kinkar L."/>
            <person name="Wang T."/>
            <person name="Sohn W.M."/>
            <person name="Chang B.C.H."/>
            <person name="Kaur P."/>
            <person name="Weisz D."/>
            <person name="Dudchenko O."/>
            <person name="Aiden E.L."/>
            <person name="Korhonen P.K."/>
            <person name="Gasser R.B."/>
        </authorList>
    </citation>
    <scope>NUCLEOTIDE SEQUENCE [LARGE SCALE GENOMIC DNA]</scope>
    <source>
        <strain evidence="1">Cs-k2</strain>
    </source>
</reference>
<dbReference type="AlphaFoldDB" id="A0A3R7DLC7"/>
<proteinExistence type="predicted"/>
<evidence type="ECO:0000313" key="1">
    <source>
        <dbReference type="EMBL" id="KAG5448510.1"/>
    </source>
</evidence>
<protein>
    <submittedName>
        <fullName evidence="1">Uncharacterized protein</fullName>
    </submittedName>
</protein>
<dbReference type="EMBL" id="NIRI02000042">
    <property type="protein sequence ID" value="KAG5448510.1"/>
    <property type="molecule type" value="Genomic_DNA"/>
</dbReference>
<keyword evidence="2" id="KW-1185">Reference proteome</keyword>
<comment type="caution">
    <text evidence="1">The sequence shown here is derived from an EMBL/GenBank/DDBJ whole genome shotgun (WGS) entry which is preliminary data.</text>
</comment>
<dbReference type="Proteomes" id="UP000286415">
    <property type="component" value="Unassembled WGS sequence"/>
</dbReference>
<accession>A0A3R7DLC7</accession>
<reference evidence="1 2" key="1">
    <citation type="journal article" date="2018" name="Biotechnol. Adv.">
        <title>Improved genomic resources and new bioinformatic workflow for the carcinogenic parasite Clonorchis sinensis: Biotechnological implications.</title>
        <authorList>
            <person name="Wang D."/>
            <person name="Korhonen P.K."/>
            <person name="Gasser R.B."/>
            <person name="Young N.D."/>
        </authorList>
    </citation>
    <scope>NUCLEOTIDE SEQUENCE [LARGE SCALE GENOMIC DNA]</scope>
    <source>
        <strain evidence="1">Cs-k2</strain>
    </source>
</reference>
<gene>
    <name evidence="1" type="ORF">CSKR_101952</name>
</gene>
<name>A0A3R7DLC7_CLOSI</name>
<sequence length="124" mass="13956">MWSISGSPSRKTAVTSAAEFAGNGFYTSLPSHCLTASGSLPPFTWLCEKNPSRNVISSSIEGELFLPNTIRRTSALLIRCSHQIRAMLRRHRWSDTESLFTSTARSGQENLKKFLYLLRRIFTT</sequence>